<evidence type="ECO:0000256" key="3">
    <source>
        <dbReference type="ARBA" id="ARBA00013252"/>
    </source>
</evidence>
<evidence type="ECO:0000313" key="5">
    <source>
        <dbReference type="EMBL" id="SNS70006.1"/>
    </source>
</evidence>
<evidence type="ECO:0000256" key="4">
    <source>
        <dbReference type="ARBA" id="ARBA00023239"/>
    </source>
</evidence>
<dbReference type="PANTHER" id="PTHR42805">
    <property type="entry name" value="PTERIN-4-ALPHA-CARBINOLAMINE DEHYDRATASE-RELATED"/>
    <property type="match status" value="1"/>
</dbReference>
<dbReference type="EC" id="4.2.1.96" evidence="3"/>
<name>A0A239GL41_9BURK</name>
<evidence type="ECO:0000256" key="2">
    <source>
        <dbReference type="ARBA" id="ARBA00006472"/>
    </source>
</evidence>
<proteinExistence type="inferred from homology"/>
<dbReference type="AlphaFoldDB" id="A0A239GL41"/>
<comment type="catalytic activity">
    <reaction evidence="1">
        <text>(4aS,6R)-4a-hydroxy-L-erythro-5,6,7,8-tetrahydrobiopterin = (6R)-L-erythro-6,7-dihydrobiopterin + H2O</text>
        <dbReference type="Rhea" id="RHEA:11920"/>
        <dbReference type="ChEBI" id="CHEBI:15377"/>
        <dbReference type="ChEBI" id="CHEBI:15642"/>
        <dbReference type="ChEBI" id="CHEBI:43120"/>
        <dbReference type="EC" id="4.2.1.96"/>
    </reaction>
</comment>
<organism evidence="5 6">
    <name type="scientific">Noviherbaspirillum humi</name>
    <dbReference type="NCBI Taxonomy" id="1688639"/>
    <lineage>
        <taxon>Bacteria</taxon>
        <taxon>Pseudomonadati</taxon>
        <taxon>Pseudomonadota</taxon>
        <taxon>Betaproteobacteria</taxon>
        <taxon>Burkholderiales</taxon>
        <taxon>Oxalobacteraceae</taxon>
        <taxon>Noviherbaspirillum</taxon>
    </lineage>
</organism>
<evidence type="ECO:0000313" key="6">
    <source>
        <dbReference type="Proteomes" id="UP000198284"/>
    </source>
</evidence>
<dbReference type="Proteomes" id="UP000198284">
    <property type="component" value="Unassembled WGS sequence"/>
</dbReference>
<dbReference type="PANTHER" id="PTHR42805:SF1">
    <property type="entry name" value="PTERIN-4-ALPHA-CARBINOLAMINE DEHYDRATASE-RELATED"/>
    <property type="match status" value="1"/>
</dbReference>
<sequence>MMTIDELLAANCSHQETGLADPQINQYLAMLDGWMRQDGHILKTYTFVDYYQTLAFVNAIAWMIHAQDHHPDLQVGYNRCIVKYSTHSVDEGRGGISENDFICAVKVDAIFQQAHGQP</sequence>
<dbReference type="InterPro" id="IPR036428">
    <property type="entry name" value="PCD_sf"/>
</dbReference>
<reference evidence="5 6" key="1">
    <citation type="submission" date="2017-06" db="EMBL/GenBank/DDBJ databases">
        <authorList>
            <person name="Kim H.J."/>
            <person name="Triplett B.A."/>
        </authorList>
    </citation>
    <scope>NUCLEOTIDE SEQUENCE [LARGE SCALE GENOMIC DNA]</scope>
    <source>
        <strain evidence="5 6">U15</strain>
    </source>
</reference>
<keyword evidence="4" id="KW-0456">Lyase</keyword>
<dbReference type="InterPro" id="IPR050376">
    <property type="entry name" value="Pterin-4-alpha-carb_dehyd"/>
</dbReference>
<dbReference type="Pfam" id="PF01329">
    <property type="entry name" value="Pterin_4a"/>
    <property type="match status" value="1"/>
</dbReference>
<dbReference type="InterPro" id="IPR001533">
    <property type="entry name" value="Pterin_deHydtase"/>
</dbReference>
<dbReference type="GO" id="GO:0008124">
    <property type="term" value="F:4-alpha-hydroxytetrahydrobiopterin dehydratase activity"/>
    <property type="evidence" value="ECO:0007669"/>
    <property type="project" value="UniProtKB-EC"/>
</dbReference>
<keyword evidence="6" id="KW-1185">Reference proteome</keyword>
<accession>A0A239GL41</accession>
<comment type="similarity">
    <text evidence="2">Belongs to the pterin-4-alpha-carbinolamine dehydratase family.</text>
</comment>
<protein>
    <recommendedName>
        <fullName evidence="3">4a-hydroxytetrahydrobiopterin dehydratase</fullName>
        <ecNumber evidence="3">4.2.1.96</ecNumber>
    </recommendedName>
</protein>
<dbReference type="Gene3D" id="3.30.1360.20">
    <property type="entry name" value="Transcriptional coactivator/pterin dehydratase"/>
    <property type="match status" value="1"/>
</dbReference>
<dbReference type="RefSeq" id="WP_245844886.1">
    <property type="nucleotide sequence ID" value="NZ_FZOT01000005.1"/>
</dbReference>
<dbReference type="GO" id="GO:0006729">
    <property type="term" value="P:tetrahydrobiopterin biosynthetic process"/>
    <property type="evidence" value="ECO:0007669"/>
    <property type="project" value="InterPro"/>
</dbReference>
<gene>
    <name evidence="5" type="ORF">SAMN06265795_10591</name>
</gene>
<dbReference type="EMBL" id="FZOT01000005">
    <property type="protein sequence ID" value="SNS70006.1"/>
    <property type="molecule type" value="Genomic_DNA"/>
</dbReference>
<dbReference type="SUPFAM" id="SSF55248">
    <property type="entry name" value="PCD-like"/>
    <property type="match status" value="1"/>
</dbReference>
<evidence type="ECO:0000256" key="1">
    <source>
        <dbReference type="ARBA" id="ARBA00001554"/>
    </source>
</evidence>